<feature type="domain" description="GST C-terminal" evidence="3">
    <location>
        <begin position="96"/>
        <end position="212"/>
    </location>
</feature>
<evidence type="ECO:0000313" key="4">
    <source>
        <dbReference type="EMBL" id="MBW4669886.1"/>
    </source>
</evidence>
<dbReference type="SUPFAM" id="SSF52833">
    <property type="entry name" value="Thioredoxin-like"/>
    <property type="match status" value="1"/>
</dbReference>
<dbReference type="SFLD" id="SFLDS00019">
    <property type="entry name" value="Glutathione_Transferase_(cytos"/>
    <property type="match status" value="1"/>
</dbReference>
<dbReference type="CDD" id="cd03056">
    <property type="entry name" value="GST_N_4"/>
    <property type="match status" value="1"/>
</dbReference>
<protein>
    <submittedName>
        <fullName evidence="4">Glutathione S-transferase family protein</fullName>
    </submittedName>
</protein>
<comment type="similarity">
    <text evidence="1">Belongs to the GST superfamily.</text>
</comment>
<dbReference type="SUPFAM" id="SSF47616">
    <property type="entry name" value="GST C-terminal domain-like"/>
    <property type="match status" value="1"/>
</dbReference>
<reference evidence="4" key="1">
    <citation type="submission" date="2021-05" db="EMBL/GenBank/DDBJ databases">
        <authorList>
            <person name="Pietrasiak N."/>
            <person name="Ward R."/>
            <person name="Stajich J.E."/>
            <person name="Kurbessoian T."/>
        </authorList>
    </citation>
    <scope>NUCLEOTIDE SEQUENCE</scope>
    <source>
        <strain evidence="4">GSE-NOS-MK-12-04C</strain>
    </source>
</reference>
<accession>A0A951QQP4</accession>
<gene>
    <name evidence="4" type="ORF">KME60_21350</name>
</gene>
<dbReference type="SFLD" id="SFLDG00358">
    <property type="entry name" value="Main_(cytGST)"/>
    <property type="match status" value="1"/>
</dbReference>
<name>A0A951QQP4_9CYAN</name>
<dbReference type="Gene3D" id="1.20.1050.10">
    <property type="match status" value="1"/>
</dbReference>
<dbReference type="AlphaFoldDB" id="A0A951QQP4"/>
<comment type="caution">
    <text evidence="4">The sequence shown here is derived from an EMBL/GenBank/DDBJ whole genome shotgun (WGS) entry which is preliminary data.</text>
</comment>
<dbReference type="Pfam" id="PF02798">
    <property type="entry name" value="GST_N"/>
    <property type="match status" value="1"/>
</dbReference>
<dbReference type="InterPro" id="IPR036249">
    <property type="entry name" value="Thioredoxin-like_sf"/>
</dbReference>
<sequence length="212" mass="24668">MYSQTNDRQVMNYKLYDSPPSGNCYKVRLLLTQLEIPFDRINVNILQGATRVPEFLQKNPAGKVPVLEIQPDVYLSESGAILAYLAEGTEYFPRDNRLLQTRVLQWLFFEQYSLSPNLSRPRFFISVAKQQDKFAHLIDHWRNLGYQALDVMEQHLEKYAFFVNDSYTIADIALYSYTHVASEGGYDMSKYPAIQAWCDRVKSQPKYIGIKE</sequence>
<dbReference type="InterPro" id="IPR004046">
    <property type="entry name" value="GST_C"/>
</dbReference>
<dbReference type="PROSITE" id="PS50404">
    <property type="entry name" value="GST_NTER"/>
    <property type="match status" value="1"/>
</dbReference>
<evidence type="ECO:0000256" key="1">
    <source>
        <dbReference type="RuleBase" id="RU003494"/>
    </source>
</evidence>
<reference evidence="4" key="2">
    <citation type="journal article" date="2022" name="Microbiol. Resour. Announc.">
        <title>Metagenome Sequencing to Explore Phylogenomics of Terrestrial Cyanobacteria.</title>
        <authorList>
            <person name="Ward R.D."/>
            <person name="Stajich J.E."/>
            <person name="Johansen J.R."/>
            <person name="Huntemann M."/>
            <person name="Clum A."/>
            <person name="Foster B."/>
            <person name="Foster B."/>
            <person name="Roux S."/>
            <person name="Palaniappan K."/>
            <person name="Varghese N."/>
            <person name="Mukherjee S."/>
            <person name="Reddy T.B.K."/>
            <person name="Daum C."/>
            <person name="Copeland A."/>
            <person name="Chen I.A."/>
            <person name="Ivanova N.N."/>
            <person name="Kyrpides N.C."/>
            <person name="Shapiro N."/>
            <person name="Eloe-Fadrosh E.A."/>
            <person name="Pietrasiak N."/>
        </authorList>
    </citation>
    <scope>NUCLEOTIDE SEQUENCE</scope>
    <source>
        <strain evidence="4">GSE-NOS-MK-12-04C</strain>
    </source>
</reference>
<dbReference type="Gene3D" id="3.40.30.10">
    <property type="entry name" value="Glutaredoxin"/>
    <property type="match status" value="1"/>
</dbReference>
<proteinExistence type="inferred from homology"/>
<dbReference type="Pfam" id="PF00043">
    <property type="entry name" value="GST_C"/>
    <property type="match status" value="1"/>
</dbReference>
<dbReference type="InterPro" id="IPR040079">
    <property type="entry name" value="Glutathione_S-Trfase"/>
</dbReference>
<evidence type="ECO:0000313" key="5">
    <source>
        <dbReference type="Proteomes" id="UP000729701"/>
    </source>
</evidence>
<dbReference type="PANTHER" id="PTHR44051">
    <property type="entry name" value="GLUTATHIONE S-TRANSFERASE-RELATED"/>
    <property type="match status" value="1"/>
</dbReference>
<dbReference type="EMBL" id="JAHHGZ010000025">
    <property type="protein sequence ID" value="MBW4669886.1"/>
    <property type="molecule type" value="Genomic_DNA"/>
</dbReference>
<evidence type="ECO:0000259" key="2">
    <source>
        <dbReference type="PROSITE" id="PS50404"/>
    </source>
</evidence>
<dbReference type="InterPro" id="IPR036282">
    <property type="entry name" value="Glutathione-S-Trfase_C_sf"/>
</dbReference>
<dbReference type="InterPro" id="IPR004045">
    <property type="entry name" value="Glutathione_S-Trfase_N"/>
</dbReference>
<dbReference type="SFLD" id="SFLDG01151">
    <property type="entry name" value="Main.2:_Nu-like"/>
    <property type="match status" value="1"/>
</dbReference>
<feature type="domain" description="GST N-terminal" evidence="2">
    <location>
        <begin position="11"/>
        <end position="93"/>
    </location>
</feature>
<dbReference type="PROSITE" id="PS50405">
    <property type="entry name" value="GST_CTER"/>
    <property type="match status" value="1"/>
</dbReference>
<dbReference type="InterPro" id="IPR010987">
    <property type="entry name" value="Glutathione-S-Trfase_C-like"/>
</dbReference>
<evidence type="ECO:0000259" key="3">
    <source>
        <dbReference type="PROSITE" id="PS50405"/>
    </source>
</evidence>
<dbReference type="PANTHER" id="PTHR44051:SF2">
    <property type="entry name" value="HYPOTHETICAL GLUTATHIONE S-TRANSFERASE LIKE PROTEIN"/>
    <property type="match status" value="1"/>
</dbReference>
<organism evidence="4 5">
    <name type="scientific">Cyanomargarita calcarea GSE-NOS-MK-12-04C</name>
    <dbReference type="NCBI Taxonomy" id="2839659"/>
    <lineage>
        <taxon>Bacteria</taxon>
        <taxon>Bacillati</taxon>
        <taxon>Cyanobacteriota</taxon>
        <taxon>Cyanophyceae</taxon>
        <taxon>Nostocales</taxon>
        <taxon>Cyanomargaritaceae</taxon>
        <taxon>Cyanomargarita</taxon>
    </lineage>
</organism>
<dbReference type="Proteomes" id="UP000729701">
    <property type="component" value="Unassembled WGS sequence"/>
</dbReference>